<dbReference type="RefSeq" id="WP_268246417.1">
    <property type="nucleotide sequence ID" value="NZ_BMQJ01000033.1"/>
</dbReference>
<accession>A0ABQ2RI18</accession>
<gene>
    <name evidence="1" type="ORF">GCM10010140_74220</name>
</gene>
<keyword evidence="2" id="KW-1185">Reference proteome</keyword>
<organism evidence="1 2">
    <name type="scientific">Streptosporangium pseudovulgare</name>
    <dbReference type="NCBI Taxonomy" id="35765"/>
    <lineage>
        <taxon>Bacteria</taxon>
        <taxon>Bacillati</taxon>
        <taxon>Actinomycetota</taxon>
        <taxon>Actinomycetes</taxon>
        <taxon>Streptosporangiales</taxon>
        <taxon>Streptosporangiaceae</taxon>
        <taxon>Streptosporangium</taxon>
    </lineage>
</organism>
<evidence type="ECO:0000313" key="2">
    <source>
        <dbReference type="Proteomes" id="UP000611554"/>
    </source>
</evidence>
<comment type="caution">
    <text evidence="1">The sequence shown here is derived from an EMBL/GenBank/DDBJ whole genome shotgun (WGS) entry which is preliminary data.</text>
</comment>
<reference evidence="2" key="1">
    <citation type="journal article" date="2019" name="Int. J. Syst. Evol. Microbiol.">
        <title>The Global Catalogue of Microorganisms (GCM) 10K type strain sequencing project: providing services to taxonomists for standard genome sequencing and annotation.</title>
        <authorList>
            <consortium name="The Broad Institute Genomics Platform"/>
            <consortium name="The Broad Institute Genome Sequencing Center for Infectious Disease"/>
            <person name="Wu L."/>
            <person name="Ma J."/>
        </authorList>
    </citation>
    <scope>NUCLEOTIDE SEQUENCE [LARGE SCALE GENOMIC DNA]</scope>
    <source>
        <strain evidence="2">JCM 3115</strain>
    </source>
</reference>
<sequence>MWDRDWRTHPAPAFTLYPADALAPVPAVGRVFRKRHTRLVMTWR</sequence>
<protein>
    <submittedName>
        <fullName evidence="1">Uncharacterized protein</fullName>
    </submittedName>
</protein>
<proteinExistence type="predicted"/>
<dbReference type="Proteomes" id="UP000611554">
    <property type="component" value="Unassembled WGS sequence"/>
</dbReference>
<name>A0ABQ2RI18_9ACTN</name>
<evidence type="ECO:0000313" key="1">
    <source>
        <dbReference type="EMBL" id="GGQ33318.1"/>
    </source>
</evidence>
<dbReference type="EMBL" id="BMQJ01000033">
    <property type="protein sequence ID" value="GGQ33318.1"/>
    <property type="molecule type" value="Genomic_DNA"/>
</dbReference>